<sequence>MKRIMKKENMKLNRVWLSFLVYLVLFWFGVLILKQKQLVWLLLEFYALVIASLILWKYHRYLQRKHLISSSVLCSLYALSELIHMTPLSIFNILLVFLSACAVMAVFAQKPEGALKWFKGHSRKSIATSVSIGILCGLIWGAINCLLMLGSNDLQPSSIFKAFLLSLSPAIIEEVAYRTVFYAFCLAMISGEKLNTKGQELTTYAMMTVPHILPHTVESFNNGFLSGLLEWLISVVLYILIFGLIFAFLQRKRDIVSAMIAHGTVDFIRFCLFGLPI</sequence>
<feature type="transmembrane region" description="Helical" evidence="2">
    <location>
        <begin position="38"/>
        <end position="55"/>
    </location>
</feature>
<dbReference type="Pfam" id="PF02517">
    <property type="entry name" value="Rce1-like"/>
    <property type="match status" value="1"/>
</dbReference>
<evidence type="ECO:0000313" key="4">
    <source>
        <dbReference type="EMBL" id="SNU07493.1"/>
    </source>
</evidence>
<evidence type="ECO:0000256" key="1">
    <source>
        <dbReference type="ARBA" id="ARBA00009067"/>
    </source>
</evidence>
<dbReference type="EMBL" id="FZRA01000002">
    <property type="protein sequence ID" value="SNU07493.1"/>
    <property type="molecule type" value="Genomic_DNA"/>
</dbReference>
<feature type="domain" description="CAAX prenyl protease 2/Lysostaphin resistance protein A-like" evidence="3">
    <location>
        <begin position="157"/>
        <end position="268"/>
    </location>
</feature>
<feature type="transmembrane region" description="Helical" evidence="2">
    <location>
        <begin position="90"/>
        <end position="108"/>
    </location>
</feature>
<dbReference type="GO" id="GO:0006508">
    <property type="term" value="P:proteolysis"/>
    <property type="evidence" value="ECO:0007669"/>
    <property type="project" value="UniProtKB-KW"/>
</dbReference>
<feature type="transmembrane region" description="Helical" evidence="2">
    <location>
        <begin position="12"/>
        <end position="32"/>
    </location>
</feature>
<name>A0A239R9C4_STREI</name>
<evidence type="ECO:0000259" key="3">
    <source>
        <dbReference type="Pfam" id="PF02517"/>
    </source>
</evidence>
<keyword evidence="4" id="KW-0645">Protease</keyword>
<gene>
    <name evidence="4" type="ORF">SAMN05216470_0928</name>
</gene>
<proteinExistence type="inferred from homology"/>
<dbReference type="InterPro" id="IPR003675">
    <property type="entry name" value="Rce1/LyrA-like_dom"/>
</dbReference>
<dbReference type="GO" id="GO:0004175">
    <property type="term" value="F:endopeptidase activity"/>
    <property type="evidence" value="ECO:0007669"/>
    <property type="project" value="UniProtKB-ARBA"/>
</dbReference>
<dbReference type="Proteomes" id="UP000214649">
    <property type="component" value="Unassembled WGS sequence"/>
</dbReference>
<protein>
    <submittedName>
        <fullName evidence="4">CAAX protease self-immunity</fullName>
    </submittedName>
</protein>
<keyword evidence="2" id="KW-1133">Transmembrane helix</keyword>
<comment type="similarity">
    <text evidence="1">Belongs to the UPF0177 family.</text>
</comment>
<dbReference type="AlphaFoldDB" id="A0A239R9C4"/>
<accession>A0A239R9C4</accession>
<keyword evidence="2" id="KW-0812">Transmembrane</keyword>
<keyword evidence="2" id="KW-0472">Membrane</keyword>
<keyword evidence="4" id="KW-0378">Hydrolase</keyword>
<evidence type="ECO:0000313" key="5">
    <source>
        <dbReference type="Proteomes" id="UP000214649"/>
    </source>
</evidence>
<feature type="transmembrane region" description="Helical" evidence="2">
    <location>
        <begin position="228"/>
        <end position="249"/>
    </location>
</feature>
<reference evidence="4 5" key="1">
    <citation type="submission" date="2017-07" db="EMBL/GenBank/DDBJ databases">
        <authorList>
            <person name="Sun Z.S."/>
            <person name="Albrecht U."/>
            <person name="Echele G."/>
            <person name="Lee C.C."/>
        </authorList>
    </citation>
    <scope>NUCLEOTIDE SEQUENCE [LARGE SCALE GENOMIC DNA]</scope>
    <source>
        <strain evidence="4 5">AR3</strain>
    </source>
</reference>
<feature type="transmembrane region" description="Helical" evidence="2">
    <location>
        <begin position="129"/>
        <end position="149"/>
    </location>
</feature>
<dbReference type="GO" id="GO:0080120">
    <property type="term" value="P:CAAX-box protein maturation"/>
    <property type="evidence" value="ECO:0007669"/>
    <property type="project" value="UniProtKB-ARBA"/>
</dbReference>
<organism evidence="4 5">
    <name type="scientific">Streptococcus equinus</name>
    <name type="common">Streptococcus bovis</name>
    <dbReference type="NCBI Taxonomy" id="1335"/>
    <lineage>
        <taxon>Bacteria</taxon>
        <taxon>Bacillati</taxon>
        <taxon>Bacillota</taxon>
        <taxon>Bacilli</taxon>
        <taxon>Lactobacillales</taxon>
        <taxon>Streptococcaceae</taxon>
        <taxon>Streptococcus</taxon>
    </lineage>
</organism>
<evidence type="ECO:0000256" key="2">
    <source>
        <dbReference type="SAM" id="Phobius"/>
    </source>
</evidence>